<reference evidence="1" key="1">
    <citation type="submission" date="2022-10" db="EMBL/GenBank/DDBJ databases">
        <authorList>
            <person name="Koch H."/>
        </authorList>
    </citation>
    <scope>NUCLEOTIDE SEQUENCE</scope>
    <source>
        <strain evidence="1">DNF</strain>
    </source>
</reference>
<dbReference type="Proteomes" id="UP001179121">
    <property type="component" value="Chromosome"/>
</dbReference>
<protein>
    <submittedName>
        <fullName evidence="1">Uncharacterized protein</fullName>
    </submittedName>
</protein>
<sequence length="112" mass="12818">MLEGGTVHAPSDEEDEETAMNPLKVIEQRCPDRPLWDPILKVMPEKSVAQFMFMGEVLCESGTRIFLYKHIWSRRYINLDQQGRAYQFHASEQGSHYVPVELSGAISRASSF</sequence>
<dbReference type="AlphaFoldDB" id="A0AA86MZA3"/>
<dbReference type="EMBL" id="OX365700">
    <property type="protein sequence ID" value="CAI4031700.1"/>
    <property type="molecule type" value="Genomic_DNA"/>
</dbReference>
<gene>
    <name evidence="1" type="ORF">DNFV4_02119</name>
</gene>
<accession>A0AA86MZA3</accession>
<organism evidence="1 2">
    <name type="scientific">Nitrospira tepida</name>
    <dbReference type="NCBI Taxonomy" id="2973512"/>
    <lineage>
        <taxon>Bacteria</taxon>
        <taxon>Pseudomonadati</taxon>
        <taxon>Nitrospirota</taxon>
        <taxon>Nitrospiria</taxon>
        <taxon>Nitrospirales</taxon>
        <taxon>Nitrospiraceae</taxon>
        <taxon>Nitrospira</taxon>
    </lineage>
</organism>
<evidence type="ECO:0000313" key="2">
    <source>
        <dbReference type="Proteomes" id="UP001179121"/>
    </source>
</evidence>
<proteinExistence type="predicted"/>
<name>A0AA86MZA3_9BACT</name>
<dbReference type="KEGG" id="nti:DNFV4_02119"/>
<keyword evidence="2" id="KW-1185">Reference proteome</keyword>
<evidence type="ECO:0000313" key="1">
    <source>
        <dbReference type="EMBL" id="CAI4031700.1"/>
    </source>
</evidence>